<feature type="transmembrane region" description="Helical" evidence="7">
    <location>
        <begin position="29"/>
        <end position="51"/>
    </location>
</feature>
<evidence type="ECO:0000256" key="1">
    <source>
        <dbReference type="ARBA" id="ARBA00004651"/>
    </source>
</evidence>
<dbReference type="PROSITE" id="PS50928">
    <property type="entry name" value="ABC_TM1"/>
    <property type="match status" value="1"/>
</dbReference>
<protein>
    <submittedName>
        <fullName evidence="9">Carbohydrate ABC transporter permease</fullName>
    </submittedName>
</protein>
<feature type="transmembrane region" description="Helical" evidence="7">
    <location>
        <begin position="90"/>
        <end position="115"/>
    </location>
</feature>
<evidence type="ECO:0000256" key="5">
    <source>
        <dbReference type="ARBA" id="ARBA00022989"/>
    </source>
</evidence>
<keyword evidence="4 7" id="KW-0812">Transmembrane</keyword>
<dbReference type="PANTHER" id="PTHR43744">
    <property type="entry name" value="ABC TRANSPORTER PERMEASE PROTEIN MG189-RELATED-RELATED"/>
    <property type="match status" value="1"/>
</dbReference>
<feature type="transmembrane region" description="Helical" evidence="7">
    <location>
        <begin position="127"/>
        <end position="149"/>
    </location>
</feature>
<dbReference type="AlphaFoldDB" id="A0A6B0YRE9"/>
<comment type="caution">
    <text evidence="9">The sequence shown here is derived from an EMBL/GenBank/DDBJ whole genome shotgun (WGS) entry which is preliminary data.</text>
</comment>
<feature type="transmembrane region" description="Helical" evidence="7">
    <location>
        <begin position="214"/>
        <end position="237"/>
    </location>
</feature>
<evidence type="ECO:0000256" key="7">
    <source>
        <dbReference type="RuleBase" id="RU363032"/>
    </source>
</evidence>
<keyword evidence="5 7" id="KW-1133">Transmembrane helix</keyword>
<dbReference type="EMBL" id="VXRG01000079">
    <property type="protein sequence ID" value="MXY93666.1"/>
    <property type="molecule type" value="Genomic_DNA"/>
</dbReference>
<evidence type="ECO:0000256" key="6">
    <source>
        <dbReference type="ARBA" id="ARBA00023136"/>
    </source>
</evidence>
<reference evidence="9" key="1">
    <citation type="submission" date="2019-09" db="EMBL/GenBank/DDBJ databases">
        <title>Characterisation of the sponge microbiome using genome-centric metagenomics.</title>
        <authorList>
            <person name="Engelberts J.P."/>
            <person name="Robbins S.J."/>
            <person name="De Goeij J.M."/>
            <person name="Aranda M."/>
            <person name="Bell S.C."/>
            <person name="Webster N.S."/>
        </authorList>
    </citation>
    <scope>NUCLEOTIDE SEQUENCE</scope>
    <source>
        <strain evidence="9">SB0664_bin_27</strain>
    </source>
</reference>
<dbReference type="CDD" id="cd06261">
    <property type="entry name" value="TM_PBP2"/>
    <property type="match status" value="1"/>
</dbReference>
<dbReference type="Gene3D" id="1.10.3720.10">
    <property type="entry name" value="MetI-like"/>
    <property type="match status" value="1"/>
</dbReference>
<evidence type="ECO:0000256" key="2">
    <source>
        <dbReference type="ARBA" id="ARBA00022448"/>
    </source>
</evidence>
<keyword evidence="2 7" id="KW-0813">Transport</keyword>
<feature type="domain" description="ABC transmembrane type-1" evidence="8">
    <location>
        <begin position="92"/>
        <end position="282"/>
    </location>
</feature>
<dbReference type="GO" id="GO:0055085">
    <property type="term" value="P:transmembrane transport"/>
    <property type="evidence" value="ECO:0007669"/>
    <property type="project" value="InterPro"/>
</dbReference>
<comment type="similarity">
    <text evidence="7">Belongs to the binding-protein-dependent transport system permease family.</text>
</comment>
<dbReference type="PANTHER" id="PTHR43744:SF12">
    <property type="entry name" value="ABC TRANSPORTER PERMEASE PROTEIN MG189-RELATED"/>
    <property type="match status" value="1"/>
</dbReference>
<evidence type="ECO:0000256" key="3">
    <source>
        <dbReference type="ARBA" id="ARBA00022475"/>
    </source>
</evidence>
<keyword evidence="3" id="KW-1003">Cell membrane</keyword>
<dbReference type="GO" id="GO:0005886">
    <property type="term" value="C:plasma membrane"/>
    <property type="evidence" value="ECO:0007669"/>
    <property type="project" value="UniProtKB-SubCell"/>
</dbReference>
<evidence type="ECO:0000256" key="4">
    <source>
        <dbReference type="ARBA" id="ARBA00022692"/>
    </source>
</evidence>
<evidence type="ECO:0000313" key="9">
    <source>
        <dbReference type="EMBL" id="MXY93666.1"/>
    </source>
</evidence>
<proteinExistence type="inferred from homology"/>
<sequence length="297" mass="33274">MATTADSRPLPTPISPFRRWLITGKWTRAVVFLILAFFSFAMFYPFIWLLFSSFKTGADIVSLPVTLLPKKWTLGAYLMVMDPTRANLPIAYVNSIIVTTGTVISVLITSSMGGFIFARLEFPGRDYLFYFVLSTTMVPFLTLLIPLYIVMRELNLLNSLWGVWVPSIFSSFGVFLCRQFVYGIPRELYDAAKIDGSGDFGIYRNIILPLTKPILSALAIFVFLGAFNAYLWPLVILNEEKKLTLPLIIARMANRFGGTDYQAVMAGSVLVSIPPLIVFLIFQKNFVRGIALTGLKG</sequence>
<keyword evidence="6 7" id="KW-0472">Membrane</keyword>
<feature type="transmembrane region" description="Helical" evidence="7">
    <location>
        <begin position="161"/>
        <end position="181"/>
    </location>
</feature>
<dbReference type="SUPFAM" id="SSF161098">
    <property type="entry name" value="MetI-like"/>
    <property type="match status" value="1"/>
</dbReference>
<dbReference type="InterPro" id="IPR035906">
    <property type="entry name" value="MetI-like_sf"/>
</dbReference>
<accession>A0A6B0YRE9</accession>
<evidence type="ECO:0000259" key="8">
    <source>
        <dbReference type="PROSITE" id="PS50928"/>
    </source>
</evidence>
<organism evidence="9">
    <name type="scientific">Caldilineaceae bacterium SB0664_bin_27</name>
    <dbReference type="NCBI Taxonomy" id="2605260"/>
    <lineage>
        <taxon>Bacteria</taxon>
        <taxon>Bacillati</taxon>
        <taxon>Chloroflexota</taxon>
        <taxon>Caldilineae</taxon>
        <taxon>Caldilineales</taxon>
        <taxon>Caldilineaceae</taxon>
    </lineage>
</organism>
<dbReference type="Pfam" id="PF00528">
    <property type="entry name" value="BPD_transp_1"/>
    <property type="match status" value="1"/>
</dbReference>
<feature type="transmembrane region" description="Helical" evidence="7">
    <location>
        <begin position="261"/>
        <end position="282"/>
    </location>
</feature>
<comment type="subcellular location">
    <subcellularLocation>
        <location evidence="1 7">Cell membrane</location>
        <topology evidence="1 7">Multi-pass membrane protein</topology>
    </subcellularLocation>
</comment>
<name>A0A6B0YRE9_9CHLR</name>
<gene>
    <name evidence="9" type="ORF">F4Y42_09475</name>
</gene>
<dbReference type="InterPro" id="IPR000515">
    <property type="entry name" value="MetI-like"/>
</dbReference>